<dbReference type="PANTHER" id="PTHR10492">
    <property type="match status" value="1"/>
</dbReference>
<dbReference type="AlphaFoldDB" id="A0AAN8W6P4"/>
<keyword evidence="1" id="KW-0067">ATP-binding</keyword>
<dbReference type="PANTHER" id="PTHR10492:SF90">
    <property type="entry name" value="ATP-DEPENDENT DNA HELICASE"/>
    <property type="match status" value="1"/>
</dbReference>
<keyword evidence="1" id="KW-0547">Nucleotide-binding</keyword>
<keyword evidence="1" id="KW-0378">Hydrolase</keyword>
<keyword evidence="2" id="KW-1185">Reference proteome</keyword>
<dbReference type="Proteomes" id="UP001370490">
    <property type="component" value="Unassembled WGS sequence"/>
</dbReference>
<keyword evidence="1" id="KW-0347">Helicase</keyword>
<dbReference type="GO" id="GO:0004386">
    <property type="term" value="F:helicase activity"/>
    <property type="evidence" value="ECO:0007669"/>
    <property type="project" value="UniProtKB-KW"/>
</dbReference>
<sequence>MMHGPCGSANTKAPCMEDGKCKTCFPKQFQPYTTISEDNFPMYRHKDTSAIVIQNGVALDNSRSRAIKYLFKYINKGPNRTKAILEHVDGATYDEIKTFLNCRYLSPYEAAWRIFEFDILENRRSKLIHLPDELYYLLLLLNVVRRAQNYEEIRIVNGVLFRTFKEACQAIALLGDDRECISVGSLFMEDYYNCFTLRVKLSLLSYHLLLDVGDGKTPLAEQVEDTKGNWIKIPNDLLVEGSNNPVATIVETVYPDFINRYAEADYLSGRVIITPT</sequence>
<evidence type="ECO:0000313" key="1">
    <source>
        <dbReference type="EMBL" id="KAK6947198.1"/>
    </source>
</evidence>
<reference evidence="1 2" key="1">
    <citation type="submission" date="2023-12" db="EMBL/GenBank/DDBJ databases">
        <title>A high-quality genome assembly for Dillenia turbinata (Dilleniales).</title>
        <authorList>
            <person name="Chanderbali A."/>
        </authorList>
    </citation>
    <scope>NUCLEOTIDE SEQUENCE [LARGE SCALE GENOMIC DNA]</scope>
    <source>
        <strain evidence="1">LSX21</strain>
        <tissue evidence="1">Leaf</tissue>
    </source>
</reference>
<dbReference type="EMBL" id="JBAMMX010000001">
    <property type="protein sequence ID" value="KAK6947198.1"/>
    <property type="molecule type" value="Genomic_DNA"/>
</dbReference>
<comment type="caution">
    <text evidence="1">The sequence shown here is derived from an EMBL/GenBank/DDBJ whole genome shotgun (WGS) entry which is preliminary data.</text>
</comment>
<proteinExistence type="predicted"/>
<protein>
    <submittedName>
        <fullName evidence="1">DNA helicase Pif1-like</fullName>
    </submittedName>
</protein>
<gene>
    <name evidence="1" type="ORF">RJ641_000671</name>
</gene>
<name>A0AAN8W6P4_9MAGN</name>
<accession>A0AAN8W6P4</accession>
<evidence type="ECO:0000313" key="2">
    <source>
        <dbReference type="Proteomes" id="UP001370490"/>
    </source>
</evidence>
<organism evidence="1 2">
    <name type="scientific">Dillenia turbinata</name>
    <dbReference type="NCBI Taxonomy" id="194707"/>
    <lineage>
        <taxon>Eukaryota</taxon>
        <taxon>Viridiplantae</taxon>
        <taxon>Streptophyta</taxon>
        <taxon>Embryophyta</taxon>
        <taxon>Tracheophyta</taxon>
        <taxon>Spermatophyta</taxon>
        <taxon>Magnoliopsida</taxon>
        <taxon>eudicotyledons</taxon>
        <taxon>Gunneridae</taxon>
        <taxon>Pentapetalae</taxon>
        <taxon>Dilleniales</taxon>
        <taxon>Dilleniaceae</taxon>
        <taxon>Dillenia</taxon>
    </lineage>
</organism>